<sequence length="503" mass="53594">MMSQLLGIDAGNTMIKAVLFDLDGTVRAVASCAGETLQPQPGYAERPIAEVWQSVTAAIRSCLAQMPEAQVIAVGAAGHGNGLYALDRHQQPLIGIQSVDNRAAGRVHELEQSGAAAAIYARSLQKVWASSTPVLLSWLKRFDVATYQRAGHILCAKDVITHFLCGEVSADFSDAAGAGLIDHGVRGYSEALLALYELADALPLLPPLHESCDVVGQVTAQAARLTGLPTGIPVVAGIFDVVASAVGSGVVAPGEASIVAGTWSINQVVVARPDYLRPVFMNSLIERDRYMAIEASATSAANLDWFVREFADGRGGSGAERSSDLVAQVVPDAHLPVYHPYLYSGRKEEPAKAGFYGLSGWHTRADMLFALFEGVTFAHRAHIDRLRAAGLPFTSATLSGGATRSCVWPQMFADVLGIPIQVAECKETGALGAAICAGVGVGVWSSLAEGVVQAVKLNPTVLQPDPLRQAFHEPRYRLFKKLELAMDSLWHEELNEHAQQNVI</sequence>
<evidence type="ECO:0000259" key="6">
    <source>
        <dbReference type="Pfam" id="PF02782"/>
    </source>
</evidence>
<gene>
    <name evidence="7" type="ORF">NG99_08290</name>
</gene>
<dbReference type="PIRSF" id="PIRSF000538">
    <property type="entry name" value="GlpK"/>
    <property type="match status" value="1"/>
</dbReference>
<dbReference type="InterPro" id="IPR043129">
    <property type="entry name" value="ATPase_NBD"/>
</dbReference>
<dbReference type="PANTHER" id="PTHR43095">
    <property type="entry name" value="SUGAR KINASE"/>
    <property type="match status" value="1"/>
</dbReference>
<dbReference type="InterPro" id="IPR050406">
    <property type="entry name" value="FGGY_Carb_Kinase"/>
</dbReference>
<dbReference type="GO" id="GO:0016301">
    <property type="term" value="F:kinase activity"/>
    <property type="evidence" value="ECO:0007669"/>
    <property type="project" value="UniProtKB-KW"/>
</dbReference>
<evidence type="ECO:0000259" key="5">
    <source>
        <dbReference type="Pfam" id="PF00370"/>
    </source>
</evidence>
<feature type="domain" description="Carbohydrate kinase FGGY C-terminal" evidence="6">
    <location>
        <begin position="256"/>
        <end position="439"/>
    </location>
</feature>
<evidence type="ECO:0000313" key="8">
    <source>
        <dbReference type="Proteomes" id="UP000030351"/>
    </source>
</evidence>
<evidence type="ECO:0000256" key="1">
    <source>
        <dbReference type="ARBA" id="ARBA00009156"/>
    </source>
</evidence>
<dbReference type="SUPFAM" id="SSF53067">
    <property type="entry name" value="Actin-like ATPase domain"/>
    <property type="match status" value="2"/>
</dbReference>
<dbReference type="CDD" id="cd07802">
    <property type="entry name" value="ASKHA_NBD_FGGY_EcLyxK-like"/>
    <property type="match status" value="1"/>
</dbReference>
<evidence type="ECO:0000256" key="2">
    <source>
        <dbReference type="ARBA" id="ARBA00022679"/>
    </source>
</evidence>
<name>A0A0A3ZAA5_9GAMM</name>
<dbReference type="InterPro" id="IPR000577">
    <property type="entry name" value="Carb_kinase_FGGY"/>
</dbReference>
<dbReference type="Proteomes" id="UP000030351">
    <property type="component" value="Unassembled WGS sequence"/>
</dbReference>
<dbReference type="PANTHER" id="PTHR43095:SF3">
    <property type="entry name" value="L-XYLULOSE_3-KETO-L-GULONATE KINASE"/>
    <property type="match status" value="1"/>
</dbReference>
<dbReference type="STRING" id="371042.NG99_08290"/>
<dbReference type="GO" id="GO:0016773">
    <property type="term" value="F:phosphotransferase activity, alcohol group as acceptor"/>
    <property type="evidence" value="ECO:0007669"/>
    <property type="project" value="InterPro"/>
</dbReference>
<dbReference type="PROSITE" id="PS00445">
    <property type="entry name" value="FGGY_KINASES_2"/>
    <property type="match status" value="1"/>
</dbReference>
<organism evidence="7 8">
    <name type="scientific">Erwinia typographi</name>
    <dbReference type="NCBI Taxonomy" id="371042"/>
    <lineage>
        <taxon>Bacteria</taxon>
        <taxon>Pseudomonadati</taxon>
        <taxon>Pseudomonadota</taxon>
        <taxon>Gammaproteobacteria</taxon>
        <taxon>Enterobacterales</taxon>
        <taxon>Erwiniaceae</taxon>
        <taxon>Erwinia</taxon>
    </lineage>
</organism>
<accession>A0A0A3ZAA5</accession>
<comment type="similarity">
    <text evidence="1 4">Belongs to the FGGY kinase family.</text>
</comment>
<comment type="caution">
    <text evidence="7">The sequence shown here is derived from an EMBL/GenBank/DDBJ whole genome shotgun (WGS) entry which is preliminary data.</text>
</comment>
<protein>
    <submittedName>
        <fullName evidence="7">Xylulose kinase</fullName>
    </submittedName>
</protein>
<keyword evidence="2 4" id="KW-0808">Transferase</keyword>
<dbReference type="eggNOG" id="COG1070">
    <property type="taxonomic scope" value="Bacteria"/>
</dbReference>
<dbReference type="Gene3D" id="3.30.420.40">
    <property type="match status" value="2"/>
</dbReference>
<dbReference type="InterPro" id="IPR018483">
    <property type="entry name" value="Carb_kinase_FGGY_CS"/>
</dbReference>
<dbReference type="AlphaFoldDB" id="A0A0A3ZAA5"/>
<feature type="domain" description="Carbohydrate kinase FGGY N-terminal" evidence="5">
    <location>
        <begin position="5"/>
        <end position="247"/>
    </location>
</feature>
<proteinExistence type="inferred from homology"/>
<keyword evidence="3 4" id="KW-0418">Kinase</keyword>
<evidence type="ECO:0000256" key="4">
    <source>
        <dbReference type="RuleBase" id="RU003733"/>
    </source>
</evidence>
<dbReference type="Pfam" id="PF02782">
    <property type="entry name" value="FGGY_C"/>
    <property type="match status" value="1"/>
</dbReference>
<evidence type="ECO:0000256" key="3">
    <source>
        <dbReference type="ARBA" id="ARBA00022777"/>
    </source>
</evidence>
<dbReference type="InterPro" id="IPR018485">
    <property type="entry name" value="FGGY_C"/>
</dbReference>
<evidence type="ECO:0000313" key="7">
    <source>
        <dbReference type="EMBL" id="KGT94729.1"/>
    </source>
</evidence>
<reference evidence="7 8" key="1">
    <citation type="submission" date="2014-10" db="EMBL/GenBank/DDBJ databases">
        <title>Genome sequence of Erwinia typographi M043b.</title>
        <authorList>
            <person name="Chan K.-G."/>
            <person name="Tan W.-S."/>
        </authorList>
    </citation>
    <scope>NUCLEOTIDE SEQUENCE [LARGE SCALE GENOMIC DNA]</scope>
    <source>
        <strain evidence="7 8">M043b</strain>
    </source>
</reference>
<dbReference type="EMBL" id="JRUQ01000027">
    <property type="protein sequence ID" value="KGT94729.1"/>
    <property type="molecule type" value="Genomic_DNA"/>
</dbReference>
<keyword evidence="8" id="KW-1185">Reference proteome</keyword>
<dbReference type="GO" id="GO:0005975">
    <property type="term" value="P:carbohydrate metabolic process"/>
    <property type="evidence" value="ECO:0007669"/>
    <property type="project" value="InterPro"/>
</dbReference>
<dbReference type="InterPro" id="IPR018484">
    <property type="entry name" value="FGGY_N"/>
</dbReference>
<dbReference type="Pfam" id="PF00370">
    <property type="entry name" value="FGGY_N"/>
    <property type="match status" value="1"/>
</dbReference>